<sequence length="215" mass="24196">MFQPESTETTSEREFQTTAVQTDLPIESTVVPTPITSNPVLDLLKKRLKSPAHLSHLAKKNDEEKEDRRALSERALAQLHAQVTQLKGDFSKLEDKYQALEHERDMLVTDKKMSANDIEAKQTQVDELMQLLDLERSKHPIAAAEPKEMPAGELDPSPHQDDSELQNRVKMLEDNVAQMNAYADQLEMVIAQCPSCTNKLQNGSTQDFAAEDKAE</sequence>
<evidence type="ECO:0000313" key="4">
    <source>
        <dbReference type="Proteomes" id="UP000693981"/>
    </source>
</evidence>
<keyword evidence="1" id="KW-0175">Coiled coil</keyword>
<dbReference type="AlphaFoldDB" id="A0A8T1WCQ1"/>
<comment type="caution">
    <text evidence="3">The sequence shown here is derived from an EMBL/GenBank/DDBJ whole genome shotgun (WGS) entry which is preliminary data.</text>
</comment>
<evidence type="ECO:0000256" key="1">
    <source>
        <dbReference type="SAM" id="Coils"/>
    </source>
</evidence>
<reference evidence="3" key="1">
    <citation type="submission" date="2021-02" db="EMBL/GenBank/DDBJ databases">
        <authorList>
            <person name="Palmer J.M."/>
        </authorList>
    </citation>
    <scope>NUCLEOTIDE SEQUENCE</scope>
    <source>
        <strain evidence="3">SCRP23</strain>
    </source>
</reference>
<accession>A0A8T1WCQ1</accession>
<protein>
    <submittedName>
        <fullName evidence="3">Uncharacterized protein</fullName>
    </submittedName>
</protein>
<dbReference type="Proteomes" id="UP000693981">
    <property type="component" value="Unassembled WGS sequence"/>
</dbReference>
<keyword evidence="4" id="KW-1185">Reference proteome</keyword>
<proteinExistence type="predicted"/>
<name>A0A8T1WCQ1_9STRA</name>
<dbReference type="EMBL" id="JAGDFL010000410">
    <property type="protein sequence ID" value="KAG7389419.1"/>
    <property type="molecule type" value="Genomic_DNA"/>
</dbReference>
<dbReference type="OrthoDB" id="126716at2759"/>
<evidence type="ECO:0000256" key="2">
    <source>
        <dbReference type="SAM" id="MobiDB-lite"/>
    </source>
</evidence>
<feature type="coiled-coil region" evidence="1">
    <location>
        <begin position="54"/>
        <end position="138"/>
    </location>
</feature>
<organism evidence="3 4">
    <name type="scientific">Phytophthora boehmeriae</name>
    <dbReference type="NCBI Taxonomy" id="109152"/>
    <lineage>
        <taxon>Eukaryota</taxon>
        <taxon>Sar</taxon>
        <taxon>Stramenopiles</taxon>
        <taxon>Oomycota</taxon>
        <taxon>Peronosporomycetes</taxon>
        <taxon>Peronosporales</taxon>
        <taxon>Peronosporaceae</taxon>
        <taxon>Phytophthora</taxon>
    </lineage>
</organism>
<feature type="region of interest" description="Disordered" evidence="2">
    <location>
        <begin position="1"/>
        <end position="23"/>
    </location>
</feature>
<gene>
    <name evidence="3" type="ORF">PHYBOEH_007508</name>
</gene>
<feature type="region of interest" description="Disordered" evidence="2">
    <location>
        <begin position="146"/>
        <end position="165"/>
    </location>
</feature>
<evidence type="ECO:0000313" key="3">
    <source>
        <dbReference type="EMBL" id="KAG7389419.1"/>
    </source>
</evidence>